<reference evidence="1 2" key="1">
    <citation type="submission" date="2023-06" db="EMBL/GenBank/DDBJ databases">
        <title>Acute promotion of culturable opportunistic pathogens and persistent increase of antibiotic resistance following antibiotic exposure in mouse gut microbiota.</title>
        <authorList>
            <person name="Li L."/>
            <person name="Wang B."/>
            <person name="Sun Y."/>
            <person name="Wang M."/>
            <person name="Xu H."/>
        </authorList>
    </citation>
    <scope>NUCLEOTIDE SEQUENCE [LARGE SCALE GENOMIC DNA]</scope>
    <source>
        <strain evidence="1 2">CRI2_2</strain>
    </source>
</reference>
<dbReference type="AlphaFoldDB" id="A0ABD4ZSP8"/>
<organism evidence="1 2">
    <name type="scientific">Enterococcus gallinarum</name>
    <dbReference type="NCBI Taxonomy" id="1353"/>
    <lineage>
        <taxon>Bacteria</taxon>
        <taxon>Bacillati</taxon>
        <taxon>Bacillota</taxon>
        <taxon>Bacilli</taxon>
        <taxon>Lactobacillales</taxon>
        <taxon>Enterococcaceae</taxon>
        <taxon>Enterococcus</taxon>
    </lineage>
</organism>
<evidence type="ECO:0000313" key="2">
    <source>
        <dbReference type="Proteomes" id="UP001241571"/>
    </source>
</evidence>
<proteinExistence type="predicted"/>
<comment type="caution">
    <text evidence="1">The sequence shown here is derived from an EMBL/GenBank/DDBJ whole genome shotgun (WGS) entry which is preliminary data.</text>
</comment>
<name>A0ABD4ZSP8_ENTGA</name>
<dbReference type="RefSeq" id="WP_103299954.1">
    <property type="nucleotide sequence ID" value="NZ_CP078505.1"/>
</dbReference>
<sequence length="94" mass="10416">MITVTFTDGTTTHTVHTEGEVLDLVDRYFPKVKIGDKVRILTDGGFEIIGEKYVGSVHVVEALYGTSGVGLRTGMLGTSDLWAYYPNEYELIKE</sequence>
<dbReference type="EMBL" id="JASUBT010000004">
    <property type="protein sequence ID" value="MDL4935656.1"/>
    <property type="molecule type" value="Genomic_DNA"/>
</dbReference>
<gene>
    <name evidence="1" type="ORF">QRX88_08025</name>
</gene>
<evidence type="ECO:0000313" key="1">
    <source>
        <dbReference type="EMBL" id="MDL4935656.1"/>
    </source>
</evidence>
<dbReference type="Proteomes" id="UP001241571">
    <property type="component" value="Unassembled WGS sequence"/>
</dbReference>
<protein>
    <recommendedName>
        <fullName evidence="3">Phage protein</fullName>
    </recommendedName>
</protein>
<accession>A0ABD4ZSP8</accession>
<evidence type="ECO:0008006" key="3">
    <source>
        <dbReference type="Google" id="ProtNLM"/>
    </source>
</evidence>